<dbReference type="EC" id="6.3.5.4" evidence="2"/>
<feature type="domain" description="Asparagine synthetase" evidence="5">
    <location>
        <begin position="156"/>
        <end position="546"/>
    </location>
</feature>
<dbReference type="SUPFAM" id="SSF52402">
    <property type="entry name" value="Adenine nucleotide alpha hydrolases-like"/>
    <property type="match status" value="1"/>
</dbReference>
<dbReference type="RefSeq" id="WP_209646314.1">
    <property type="nucleotide sequence ID" value="NZ_JAGINW010000001.1"/>
</dbReference>
<dbReference type="InterPro" id="IPR014729">
    <property type="entry name" value="Rossmann-like_a/b/a_fold"/>
</dbReference>
<dbReference type="EMBL" id="JAGINW010000001">
    <property type="protein sequence ID" value="MBP2329558.1"/>
    <property type="molecule type" value="Genomic_DNA"/>
</dbReference>
<dbReference type="Pfam" id="PF00733">
    <property type="entry name" value="Asn_synthase"/>
    <property type="match status" value="1"/>
</dbReference>
<evidence type="ECO:0000256" key="1">
    <source>
        <dbReference type="ARBA" id="ARBA00005187"/>
    </source>
</evidence>
<organism evidence="6 7">
    <name type="scientific">Kibdelosporangium banguiense</name>
    <dbReference type="NCBI Taxonomy" id="1365924"/>
    <lineage>
        <taxon>Bacteria</taxon>
        <taxon>Bacillati</taxon>
        <taxon>Actinomycetota</taxon>
        <taxon>Actinomycetes</taxon>
        <taxon>Pseudonocardiales</taxon>
        <taxon>Pseudonocardiaceae</taxon>
        <taxon>Kibdelosporangium</taxon>
    </lineage>
</organism>
<dbReference type="GO" id="GO:0004066">
    <property type="term" value="F:asparagine synthase (glutamine-hydrolyzing) activity"/>
    <property type="evidence" value="ECO:0007669"/>
    <property type="project" value="UniProtKB-EC"/>
</dbReference>
<sequence length="555" mass="60968">MSAGKITVIGEHRVSSDRLAWMFRDTSIRTTSSSSWMPAGSFHLLMSLDGTVRVRGTISGVRRVFHARVGGLTIASDRADVLAALAGGGIDEERLAVRLLSPIAPWPLVWRPLWRGVEAVLPGHDLELDGYGDCWQVRYWTPPLPTLSLQEGARALRSALTEAVDVRVRDDPVVASDLSGLDSTSLCCLAARTVVRLVAVTAASPDVMDDDVRWARLTAAALRTMLDTAKHDVVHDVISANDIPLTYHGILDADDHLDEPCHIITDRSCFLRLVEHGAAHGARVRLAGVGGDEVLDTGMAWLHSVSRTNPTAAIGLVRGFAAKYRWPRRRLVTKLLDNRSYRRWLAGLPRDIAAPVDLDDPPLDWGTVPSLPPWATREAARVVRDALFDAARTADPLANSRGMHSTLDTIHVGSLVARQFQQMAARHQVTLALPYLDDAVVNASLAVRPEQRLTPRRYKPLIVEAMRGIVPAETLARTTKSETGAIVEQGLREHRDQILDIAEGSLLAERGLVDADRMRQMCLRPPRSDMSHTTLESTIACEMWLRTVTSRTAPT</sequence>
<comment type="caution">
    <text evidence="6">The sequence shown here is derived from an EMBL/GenBank/DDBJ whole genome shotgun (WGS) entry which is preliminary data.</text>
</comment>
<evidence type="ECO:0000256" key="2">
    <source>
        <dbReference type="ARBA" id="ARBA00012737"/>
    </source>
</evidence>
<dbReference type="PANTHER" id="PTHR43284:SF1">
    <property type="entry name" value="ASPARAGINE SYNTHETASE"/>
    <property type="match status" value="1"/>
</dbReference>
<evidence type="ECO:0000313" key="6">
    <source>
        <dbReference type="EMBL" id="MBP2329558.1"/>
    </source>
</evidence>
<dbReference type="Proteomes" id="UP001519332">
    <property type="component" value="Unassembled WGS sequence"/>
</dbReference>
<keyword evidence="3" id="KW-0061">Asparagine biosynthesis</keyword>
<protein>
    <recommendedName>
        <fullName evidence="2">asparagine synthase (glutamine-hydrolyzing)</fullName>
        <ecNumber evidence="2">6.3.5.4</ecNumber>
    </recommendedName>
</protein>
<evidence type="ECO:0000256" key="3">
    <source>
        <dbReference type="ARBA" id="ARBA00022888"/>
    </source>
</evidence>
<evidence type="ECO:0000259" key="5">
    <source>
        <dbReference type="Pfam" id="PF00733"/>
    </source>
</evidence>
<proteinExistence type="predicted"/>
<dbReference type="Gene3D" id="3.40.50.620">
    <property type="entry name" value="HUPs"/>
    <property type="match status" value="2"/>
</dbReference>
<keyword evidence="3" id="KW-0028">Amino-acid biosynthesis</keyword>
<comment type="catalytic activity">
    <reaction evidence="4">
        <text>L-aspartate + L-glutamine + ATP + H2O = L-asparagine + L-glutamate + AMP + diphosphate + H(+)</text>
        <dbReference type="Rhea" id="RHEA:12228"/>
        <dbReference type="ChEBI" id="CHEBI:15377"/>
        <dbReference type="ChEBI" id="CHEBI:15378"/>
        <dbReference type="ChEBI" id="CHEBI:29985"/>
        <dbReference type="ChEBI" id="CHEBI:29991"/>
        <dbReference type="ChEBI" id="CHEBI:30616"/>
        <dbReference type="ChEBI" id="CHEBI:33019"/>
        <dbReference type="ChEBI" id="CHEBI:58048"/>
        <dbReference type="ChEBI" id="CHEBI:58359"/>
        <dbReference type="ChEBI" id="CHEBI:456215"/>
        <dbReference type="EC" id="6.3.5.4"/>
    </reaction>
</comment>
<gene>
    <name evidence="6" type="ORF">JOF56_009943</name>
</gene>
<dbReference type="PANTHER" id="PTHR43284">
    <property type="entry name" value="ASPARAGINE SYNTHETASE (GLUTAMINE-HYDROLYZING)"/>
    <property type="match status" value="1"/>
</dbReference>
<comment type="pathway">
    <text evidence="1">Amino-acid biosynthesis; L-asparagine biosynthesis; L-asparagine from L-aspartate (L-Gln route): step 1/1.</text>
</comment>
<keyword evidence="6" id="KW-0436">Ligase</keyword>
<accession>A0ABS4TZZ2</accession>
<dbReference type="InterPro" id="IPR051786">
    <property type="entry name" value="ASN_synthetase/amidase"/>
</dbReference>
<dbReference type="InterPro" id="IPR001962">
    <property type="entry name" value="Asn_synthase"/>
</dbReference>
<evidence type="ECO:0000313" key="7">
    <source>
        <dbReference type="Proteomes" id="UP001519332"/>
    </source>
</evidence>
<keyword evidence="7" id="KW-1185">Reference proteome</keyword>
<reference evidence="6 7" key="1">
    <citation type="submission" date="2021-03" db="EMBL/GenBank/DDBJ databases">
        <title>Sequencing the genomes of 1000 actinobacteria strains.</title>
        <authorList>
            <person name="Klenk H.-P."/>
        </authorList>
    </citation>
    <scope>NUCLEOTIDE SEQUENCE [LARGE SCALE GENOMIC DNA]</scope>
    <source>
        <strain evidence="6 7">DSM 46670</strain>
    </source>
</reference>
<name>A0ABS4TZZ2_9PSEU</name>
<evidence type="ECO:0000256" key="4">
    <source>
        <dbReference type="ARBA" id="ARBA00048741"/>
    </source>
</evidence>